<name>A0A5A7PGU4_STRAF</name>
<proteinExistence type="predicted"/>
<sequence length="198" mass="21629">MKSSALASTSWSPSAVLALFPRRSLTVAGRRASTIFSSSKCPNGDFKLADFLILAGSFTGISPAVGFVGCRRADCKPRPCSARPPHFLRFSPLGPARNRPSSNLFARKRDGFALTRPSPDLFDRNRDGFALNHPNPDLSARRRNGVEVKAIVPIMILRSTKKTAGVNQLFIDAHIDEEDSTAKTAVFELKPINVSQIY</sequence>
<comment type="caution">
    <text evidence="1">The sequence shown here is derived from an EMBL/GenBank/DDBJ whole genome shotgun (WGS) entry which is preliminary data.</text>
</comment>
<dbReference type="Proteomes" id="UP000325081">
    <property type="component" value="Unassembled WGS sequence"/>
</dbReference>
<keyword evidence="2" id="KW-1185">Reference proteome</keyword>
<protein>
    <submittedName>
        <fullName evidence="1">Biosynthetic arginine decarboxylase</fullName>
    </submittedName>
</protein>
<evidence type="ECO:0000313" key="2">
    <source>
        <dbReference type="Proteomes" id="UP000325081"/>
    </source>
</evidence>
<gene>
    <name evidence="1" type="ORF">STAS_08157</name>
</gene>
<dbReference type="EMBL" id="BKCP01004550">
    <property type="protein sequence ID" value="GER32105.1"/>
    <property type="molecule type" value="Genomic_DNA"/>
</dbReference>
<accession>A0A5A7PGU4</accession>
<evidence type="ECO:0000313" key="1">
    <source>
        <dbReference type="EMBL" id="GER32105.1"/>
    </source>
</evidence>
<dbReference type="AlphaFoldDB" id="A0A5A7PGU4"/>
<reference evidence="2" key="1">
    <citation type="journal article" date="2019" name="Curr. Biol.">
        <title>Genome Sequence of Striga asiatica Provides Insight into the Evolution of Plant Parasitism.</title>
        <authorList>
            <person name="Yoshida S."/>
            <person name="Kim S."/>
            <person name="Wafula E.K."/>
            <person name="Tanskanen J."/>
            <person name="Kim Y.M."/>
            <person name="Honaas L."/>
            <person name="Yang Z."/>
            <person name="Spallek T."/>
            <person name="Conn C.E."/>
            <person name="Ichihashi Y."/>
            <person name="Cheong K."/>
            <person name="Cui S."/>
            <person name="Der J.P."/>
            <person name="Gundlach H."/>
            <person name="Jiao Y."/>
            <person name="Hori C."/>
            <person name="Ishida J.K."/>
            <person name="Kasahara H."/>
            <person name="Kiba T."/>
            <person name="Kim M.S."/>
            <person name="Koo N."/>
            <person name="Laohavisit A."/>
            <person name="Lee Y.H."/>
            <person name="Lumba S."/>
            <person name="McCourt P."/>
            <person name="Mortimer J.C."/>
            <person name="Mutuku J.M."/>
            <person name="Nomura T."/>
            <person name="Sasaki-Sekimoto Y."/>
            <person name="Seto Y."/>
            <person name="Wang Y."/>
            <person name="Wakatake T."/>
            <person name="Sakakibara H."/>
            <person name="Demura T."/>
            <person name="Yamaguchi S."/>
            <person name="Yoneyama K."/>
            <person name="Manabe R.I."/>
            <person name="Nelson D.C."/>
            <person name="Schulman A.H."/>
            <person name="Timko M.P."/>
            <person name="dePamphilis C.W."/>
            <person name="Choi D."/>
            <person name="Shirasu K."/>
        </authorList>
    </citation>
    <scope>NUCLEOTIDE SEQUENCE [LARGE SCALE GENOMIC DNA]</scope>
    <source>
        <strain evidence="2">cv. UVA1</strain>
    </source>
</reference>
<organism evidence="1 2">
    <name type="scientific">Striga asiatica</name>
    <name type="common">Asiatic witchweed</name>
    <name type="synonym">Buchnera asiatica</name>
    <dbReference type="NCBI Taxonomy" id="4170"/>
    <lineage>
        <taxon>Eukaryota</taxon>
        <taxon>Viridiplantae</taxon>
        <taxon>Streptophyta</taxon>
        <taxon>Embryophyta</taxon>
        <taxon>Tracheophyta</taxon>
        <taxon>Spermatophyta</taxon>
        <taxon>Magnoliopsida</taxon>
        <taxon>eudicotyledons</taxon>
        <taxon>Gunneridae</taxon>
        <taxon>Pentapetalae</taxon>
        <taxon>asterids</taxon>
        <taxon>lamiids</taxon>
        <taxon>Lamiales</taxon>
        <taxon>Orobanchaceae</taxon>
        <taxon>Buchnereae</taxon>
        <taxon>Striga</taxon>
    </lineage>
</organism>